<feature type="transmembrane region" description="Helical" evidence="1">
    <location>
        <begin position="155"/>
        <end position="179"/>
    </location>
</feature>
<feature type="transmembrane region" description="Helical" evidence="1">
    <location>
        <begin position="6"/>
        <end position="27"/>
    </location>
</feature>
<evidence type="ECO:0000256" key="1">
    <source>
        <dbReference type="SAM" id="Phobius"/>
    </source>
</evidence>
<feature type="transmembrane region" description="Helical" evidence="1">
    <location>
        <begin position="125"/>
        <end position="143"/>
    </location>
</feature>
<keyword evidence="1" id="KW-0472">Membrane</keyword>
<accession>A0A7Z0ELA6</accession>
<sequence>MLTEYARDHAFTIAWFGLMAMVWFGWGQEDPPGPWRWRLGAASVLGVALAGLFGVATALRWSGESALDGQYHWFGVLVVVEVAAAGIGCLILARAGNGRWMAWWVAVIVASHFLPLALLLDDASIAAVGVVQGVVLALLVPRLRGSEVATSRHVGPVMGAVLLGFAVVSAVLFLTGAGLPWRA</sequence>
<feature type="transmembrane region" description="Helical" evidence="1">
    <location>
        <begin position="39"/>
        <end position="59"/>
    </location>
</feature>
<dbReference type="EMBL" id="JACCFS010000001">
    <property type="protein sequence ID" value="NYJ34190.1"/>
    <property type="molecule type" value="Genomic_DNA"/>
</dbReference>
<feature type="transmembrane region" description="Helical" evidence="1">
    <location>
        <begin position="100"/>
        <end position="119"/>
    </location>
</feature>
<keyword evidence="3" id="KW-1185">Reference proteome</keyword>
<organism evidence="2 3">
    <name type="scientific">Nocardiopsis aegyptia</name>
    <dbReference type="NCBI Taxonomy" id="220378"/>
    <lineage>
        <taxon>Bacteria</taxon>
        <taxon>Bacillati</taxon>
        <taxon>Actinomycetota</taxon>
        <taxon>Actinomycetes</taxon>
        <taxon>Streptosporangiales</taxon>
        <taxon>Nocardiopsidaceae</taxon>
        <taxon>Nocardiopsis</taxon>
    </lineage>
</organism>
<keyword evidence="1" id="KW-0812">Transmembrane</keyword>
<dbReference type="RefSeq" id="WP_179822710.1">
    <property type="nucleotide sequence ID" value="NZ_JACCFS010000001.1"/>
</dbReference>
<keyword evidence="1" id="KW-1133">Transmembrane helix</keyword>
<gene>
    <name evidence="2" type="ORF">HNR10_002071</name>
</gene>
<comment type="caution">
    <text evidence="2">The sequence shown here is derived from an EMBL/GenBank/DDBJ whole genome shotgun (WGS) entry which is preliminary data.</text>
</comment>
<name>A0A7Z0ELA6_9ACTN</name>
<dbReference type="AlphaFoldDB" id="A0A7Z0ELA6"/>
<evidence type="ECO:0000313" key="2">
    <source>
        <dbReference type="EMBL" id="NYJ34190.1"/>
    </source>
</evidence>
<proteinExistence type="predicted"/>
<evidence type="ECO:0000313" key="3">
    <source>
        <dbReference type="Proteomes" id="UP000572051"/>
    </source>
</evidence>
<protein>
    <submittedName>
        <fullName evidence="2">Uncharacterized protein</fullName>
    </submittedName>
</protein>
<feature type="transmembrane region" description="Helical" evidence="1">
    <location>
        <begin position="71"/>
        <end position="93"/>
    </location>
</feature>
<dbReference type="Proteomes" id="UP000572051">
    <property type="component" value="Unassembled WGS sequence"/>
</dbReference>
<reference evidence="2 3" key="1">
    <citation type="submission" date="2020-07" db="EMBL/GenBank/DDBJ databases">
        <title>Sequencing the genomes of 1000 actinobacteria strains.</title>
        <authorList>
            <person name="Klenk H.-P."/>
        </authorList>
    </citation>
    <scope>NUCLEOTIDE SEQUENCE [LARGE SCALE GENOMIC DNA]</scope>
    <source>
        <strain evidence="2 3">DSM 44442</strain>
    </source>
</reference>